<dbReference type="EnsemblMetazoa" id="AFAF011858-RA">
    <property type="protein sequence ID" value="AFAF011858-PA"/>
    <property type="gene ID" value="AFAF011858"/>
</dbReference>
<sequence>MPCLRGIAPTRNAASTSLKATAGSAVGTTLTSSGSAQSSSSMTTPSSTPIIGGMSSKCRISGWFGPNTSPFATMYSSEYAIWPAAPVMMSSRVHSGFCSPHSILRISSGVNAASLLSVNTSQKPRWNAASCLAMPSCRQNAMVRLQYSSTLLIVTSMLEPFGSRSAEA</sequence>
<protein>
    <submittedName>
        <fullName evidence="2">Uncharacterized protein</fullName>
    </submittedName>
</protein>
<evidence type="ECO:0000256" key="1">
    <source>
        <dbReference type="SAM" id="MobiDB-lite"/>
    </source>
</evidence>
<feature type="region of interest" description="Disordered" evidence="1">
    <location>
        <begin position="29"/>
        <end position="50"/>
    </location>
</feature>
<evidence type="ECO:0000313" key="2">
    <source>
        <dbReference type="EnsemblMetazoa" id="AFAF011858-PA"/>
    </source>
</evidence>
<dbReference type="VEuPathDB" id="VectorBase:AFAF011858"/>
<keyword evidence="3" id="KW-1185">Reference proteome</keyword>
<evidence type="ECO:0000313" key="3">
    <source>
        <dbReference type="Proteomes" id="UP000075886"/>
    </source>
</evidence>
<proteinExistence type="predicted"/>
<accession>A0A182QK35</accession>
<organism evidence="2 3">
    <name type="scientific">Anopheles farauti</name>
    <dbReference type="NCBI Taxonomy" id="69004"/>
    <lineage>
        <taxon>Eukaryota</taxon>
        <taxon>Metazoa</taxon>
        <taxon>Ecdysozoa</taxon>
        <taxon>Arthropoda</taxon>
        <taxon>Hexapoda</taxon>
        <taxon>Insecta</taxon>
        <taxon>Pterygota</taxon>
        <taxon>Neoptera</taxon>
        <taxon>Endopterygota</taxon>
        <taxon>Diptera</taxon>
        <taxon>Nematocera</taxon>
        <taxon>Culicoidea</taxon>
        <taxon>Culicidae</taxon>
        <taxon>Anophelinae</taxon>
        <taxon>Anopheles</taxon>
    </lineage>
</organism>
<dbReference type="Proteomes" id="UP000075886">
    <property type="component" value="Unassembled WGS sequence"/>
</dbReference>
<reference evidence="3" key="1">
    <citation type="submission" date="2014-01" db="EMBL/GenBank/DDBJ databases">
        <title>The Genome Sequence of Anopheles farauti FAR1 (V2).</title>
        <authorList>
            <consortium name="The Broad Institute Genomics Platform"/>
            <person name="Neafsey D.E."/>
            <person name="Besansky N."/>
            <person name="Howell P."/>
            <person name="Walton C."/>
            <person name="Young S.K."/>
            <person name="Zeng Q."/>
            <person name="Gargeya S."/>
            <person name="Fitzgerald M."/>
            <person name="Haas B."/>
            <person name="Abouelleil A."/>
            <person name="Allen A.W."/>
            <person name="Alvarado L."/>
            <person name="Arachchi H.M."/>
            <person name="Berlin A.M."/>
            <person name="Chapman S.B."/>
            <person name="Gainer-Dewar J."/>
            <person name="Goldberg J."/>
            <person name="Griggs A."/>
            <person name="Gujja S."/>
            <person name="Hansen M."/>
            <person name="Howarth C."/>
            <person name="Imamovic A."/>
            <person name="Ireland A."/>
            <person name="Larimer J."/>
            <person name="McCowan C."/>
            <person name="Murphy C."/>
            <person name="Pearson M."/>
            <person name="Poon T.W."/>
            <person name="Priest M."/>
            <person name="Roberts A."/>
            <person name="Saif S."/>
            <person name="Shea T."/>
            <person name="Sisk P."/>
            <person name="Sykes S."/>
            <person name="Wortman J."/>
            <person name="Nusbaum C."/>
            <person name="Birren B."/>
        </authorList>
    </citation>
    <scope>NUCLEOTIDE SEQUENCE [LARGE SCALE GENOMIC DNA]</scope>
    <source>
        <strain evidence="3">FAR1</strain>
    </source>
</reference>
<dbReference type="AlphaFoldDB" id="A0A182QK35"/>
<reference evidence="2" key="2">
    <citation type="submission" date="2020-05" db="UniProtKB">
        <authorList>
            <consortium name="EnsemblMetazoa"/>
        </authorList>
    </citation>
    <scope>IDENTIFICATION</scope>
    <source>
        <strain evidence="2">FAR1</strain>
    </source>
</reference>
<dbReference type="EMBL" id="AXCN02000859">
    <property type="status" value="NOT_ANNOTATED_CDS"/>
    <property type="molecule type" value="Genomic_DNA"/>
</dbReference>
<name>A0A182QK35_9DIPT</name>
<feature type="compositionally biased region" description="Low complexity" evidence="1">
    <location>
        <begin position="29"/>
        <end position="48"/>
    </location>
</feature>